<dbReference type="InterPro" id="IPR006311">
    <property type="entry name" value="TAT_signal"/>
</dbReference>
<protein>
    <submittedName>
        <fullName evidence="1">Uncharacterized protein</fullName>
    </submittedName>
</protein>
<dbReference type="PROSITE" id="PS51318">
    <property type="entry name" value="TAT"/>
    <property type="match status" value="1"/>
</dbReference>
<accession>A0A7W7FXX4</accession>
<organism evidence="1 2">
    <name type="scientific">Crossiella cryophila</name>
    <dbReference type="NCBI Taxonomy" id="43355"/>
    <lineage>
        <taxon>Bacteria</taxon>
        <taxon>Bacillati</taxon>
        <taxon>Actinomycetota</taxon>
        <taxon>Actinomycetes</taxon>
        <taxon>Pseudonocardiales</taxon>
        <taxon>Pseudonocardiaceae</taxon>
        <taxon>Crossiella</taxon>
    </lineage>
</organism>
<dbReference type="Proteomes" id="UP000533598">
    <property type="component" value="Unassembled WGS sequence"/>
</dbReference>
<comment type="caution">
    <text evidence="1">The sequence shown here is derived from an EMBL/GenBank/DDBJ whole genome shotgun (WGS) entry which is preliminary data.</text>
</comment>
<proteinExistence type="predicted"/>
<evidence type="ECO:0000313" key="2">
    <source>
        <dbReference type="Proteomes" id="UP000533598"/>
    </source>
</evidence>
<dbReference type="AlphaFoldDB" id="A0A7W7FXX4"/>
<keyword evidence="2" id="KW-1185">Reference proteome</keyword>
<dbReference type="RefSeq" id="WP_185008149.1">
    <property type="nucleotide sequence ID" value="NZ_BAAAUI010000012.1"/>
</dbReference>
<dbReference type="EMBL" id="JACHMH010000001">
    <property type="protein sequence ID" value="MBB4681515.1"/>
    <property type="molecule type" value="Genomic_DNA"/>
</dbReference>
<sequence>MPLDLNDIPGVDEAPADARPTTALRRLDFSGSRRTLFKAIALGAVTVGASALNLFGARPAAAETGPYGLSGWDRNDCKDAYPNGYAEVGDTTGAYVNTYAACLSGYWRGSVYCEAGWHKYGTYQNGAVQSQHVPMSTSCGTSTMKNSWKWTTPDGKVWRCSDGHSTYWGPGHNGQTYLTICRALVQ</sequence>
<name>A0A7W7FXX4_9PSEU</name>
<reference evidence="1 2" key="1">
    <citation type="submission" date="2020-08" db="EMBL/GenBank/DDBJ databases">
        <title>Sequencing the genomes of 1000 actinobacteria strains.</title>
        <authorList>
            <person name="Klenk H.-P."/>
        </authorList>
    </citation>
    <scope>NUCLEOTIDE SEQUENCE [LARGE SCALE GENOMIC DNA]</scope>
    <source>
        <strain evidence="1 2">DSM 44230</strain>
    </source>
</reference>
<evidence type="ECO:0000313" key="1">
    <source>
        <dbReference type="EMBL" id="MBB4681515.1"/>
    </source>
</evidence>
<gene>
    <name evidence="1" type="ORF">HNR67_007633</name>
</gene>